<dbReference type="EMBL" id="GBXM01090890">
    <property type="protein sequence ID" value="JAH17687.1"/>
    <property type="molecule type" value="Transcribed_RNA"/>
</dbReference>
<organism evidence="1">
    <name type="scientific">Anguilla anguilla</name>
    <name type="common">European freshwater eel</name>
    <name type="synonym">Muraena anguilla</name>
    <dbReference type="NCBI Taxonomy" id="7936"/>
    <lineage>
        <taxon>Eukaryota</taxon>
        <taxon>Metazoa</taxon>
        <taxon>Chordata</taxon>
        <taxon>Craniata</taxon>
        <taxon>Vertebrata</taxon>
        <taxon>Euteleostomi</taxon>
        <taxon>Actinopterygii</taxon>
        <taxon>Neopterygii</taxon>
        <taxon>Teleostei</taxon>
        <taxon>Anguilliformes</taxon>
        <taxon>Anguillidae</taxon>
        <taxon>Anguilla</taxon>
    </lineage>
</organism>
<name>A0A0E9QME9_ANGAN</name>
<protein>
    <submittedName>
        <fullName evidence="1">Uncharacterized protein</fullName>
    </submittedName>
</protein>
<proteinExistence type="predicted"/>
<accession>A0A0E9QME9</accession>
<evidence type="ECO:0000313" key="1">
    <source>
        <dbReference type="EMBL" id="JAH17687.1"/>
    </source>
</evidence>
<dbReference type="AlphaFoldDB" id="A0A0E9QME9"/>
<sequence>MFERRFLALFLILKIYCIKYLVSCQLHKADLTSSNVTGRL</sequence>
<reference evidence="1" key="2">
    <citation type="journal article" date="2015" name="Fish Shellfish Immunol.">
        <title>Early steps in the European eel (Anguilla anguilla)-Vibrio vulnificus interaction in the gills: Role of the RtxA13 toxin.</title>
        <authorList>
            <person name="Callol A."/>
            <person name="Pajuelo D."/>
            <person name="Ebbesson L."/>
            <person name="Teles M."/>
            <person name="MacKenzie S."/>
            <person name="Amaro C."/>
        </authorList>
    </citation>
    <scope>NUCLEOTIDE SEQUENCE</scope>
</reference>
<reference evidence="1" key="1">
    <citation type="submission" date="2014-11" db="EMBL/GenBank/DDBJ databases">
        <authorList>
            <person name="Amaro Gonzalez C."/>
        </authorList>
    </citation>
    <scope>NUCLEOTIDE SEQUENCE</scope>
</reference>